<keyword evidence="10 11" id="KW-0472">Membrane</keyword>
<dbReference type="Proteomes" id="UP000048949">
    <property type="component" value="Unassembled WGS sequence"/>
</dbReference>
<dbReference type="PANTHER" id="PTHR43520:SF8">
    <property type="entry name" value="P-TYPE CU(+) TRANSPORTER"/>
    <property type="match status" value="1"/>
</dbReference>
<dbReference type="GO" id="GO:0005507">
    <property type="term" value="F:copper ion binding"/>
    <property type="evidence" value="ECO:0007669"/>
    <property type="project" value="TreeGrafter"/>
</dbReference>
<dbReference type="SUPFAM" id="SSF81653">
    <property type="entry name" value="Calcium ATPase, transduction domain A"/>
    <property type="match status" value="1"/>
</dbReference>
<evidence type="ECO:0000256" key="7">
    <source>
        <dbReference type="ARBA" id="ARBA00022840"/>
    </source>
</evidence>
<keyword evidence="3" id="KW-1003">Cell membrane</keyword>
<name>A0A0U1NJ91_9RHOB</name>
<feature type="transmembrane region" description="Helical" evidence="11">
    <location>
        <begin position="16"/>
        <end position="35"/>
    </location>
</feature>
<feature type="domain" description="P-type ATPase A" evidence="12">
    <location>
        <begin position="53"/>
        <end position="153"/>
    </location>
</feature>
<sequence>MPNLFPDQYRTDGGVGTYYEAAVVIIALVFVGQVLELRARERTGDAIRALFDLAPKMARVISAEGLEKDVPLDQVTIGDLLRVRPGDSIPVDAIVAEGHSSIDESMITGEPVPIEKTEGDRVTGGTINKNGTLAIRATQVGANTVLSQIVEMVAGARRSRAPIQGLADRVSAVFVPAVVLIALISFFTWLFFGPNPALAFAIASSVSVLIIACPCALVILPH</sequence>
<evidence type="ECO:0000256" key="4">
    <source>
        <dbReference type="ARBA" id="ARBA00022692"/>
    </source>
</evidence>
<keyword evidence="9 11" id="KW-1133">Transmembrane helix</keyword>
<dbReference type="AlphaFoldDB" id="A0A0U1NJ91"/>
<dbReference type="GO" id="GO:0060003">
    <property type="term" value="P:copper ion export"/>
    <property type="evidence" value="ECO:0007669"/>
    <property type="project" value="UniProtKB-ARBA"/>
</dbReference>
<dbReference type="GO" id="GO:0005524">
    <property type="term" value="F:ATP binding"/>
    <property type="evidence" value="ECO:0007669"/>
    <property type="project" value="UniProtKB-KW"/>
</dbReference>
<dbReference type="InterPro" id="IPR023298">
    <property type="entry name" value="ATPase_P-typ_TM_dom_sf"/>
</dbReference>
<dbReference type="EC" id="3.6.3.53" evidence="13"/>
<keyword evidence="5" id="KW-0479">Metal-binding</keyword>
<dbReference type="NCBIfam" id="TIGR01494">
    <property type="entry name" value="ATPase_P-type"/>
    <property type="match status" value="1"/>
</dbReference>
<feature type="transmembrane region" description="Helical" evidence="11">
    <location>
        <begin position="198"/>
        <end position="220"/>
    </location>
</feature>
<evidence type="ECO:0000256" key="8">
    <source>
        <dbReference type="ARBA" id="ARBA00022967"/>
    </source>
</evidence>
<keyword evidence="6" id="KW-0547">Nucleotide-binding</keyword>
<evidence type="ECO:0000256" key="1">
    <source>
        <dbReference type="ARBA" id="ARBA00004651"/>
    </source>
</evidence>
<evidence type="ECO:0000313" key="13">
    <source>
        <dbReference type="EMBL" id="CRK74790.1"/>
    </source>
</evidence>
<protein>
    <submittedName>
        <fullName evidence="13">Silver exporting P-type ATPase</fullName>
        <ecNumber evidence="13">3.6.3.53</ecNumber>
    </submittedName>
</protein>
<dbReference type="Gene3D" id="2.70.150.10">
    <property type="entry name" value="Calcium-transporting ATPase, cytoplasmic transduction domain A"/>
    <property type="match status" value="1"/>
</dbReference>
<evidence type="ECO:0000313" key="14">
    <source>
        <dbReference type="Proteomes" id="UP000048949"/>
    </source>
</evidence>
<evidence type="ECO:0000256" key="10">
    <source>
        <dbReference type="ARBA" id="ARBA00023136"/>
    </source>
</evidence>
<dbReference type="InterPro" id="IPR001757">
    <property type="entry name" value="P_typ_ATPase"/>
</dbReference>
<evidence type="ECO:0000256" key="2">
    <source>
        <dbReference type="ARBA" id="ARBA00006024"/>
    </source>
</evidence>
<dbReference type="GO" id="GO:0016887">
    <property type="term" value="F:ATP hydrolysis activity"/>
    <property type="evidence" value="ECO:0007669"/>
    <property type="project" value="InterPro"/>
</dbReference>
<evidence type="ECO:0000256" key="6">
    <source>
        <dbReference type="ARBA" id="ARBA00022741"/>
    </source>
</evidence>
<evidence type="ECO:0000256" key="9">
    <source>
        <dbReference type="ARBA" id="ARBA00022989"/>
    </source>
</evidence>
<dbReference type="GO" id="GO:0005886">
    <property type="term" value="C:plasma membrane"/>
    <property type="evidence" value="ECO:0007669"/>
    <property type="project" value="UniProtKB-SubCell"/>
</dbReference>
<evidence type="ECO:0000256" key="5">
    <source>
        <dbReference type="ARBA" id="ARBA00022723"/>
    </source>
</evidence>
<keyword evidence="7" id="KW-0067">ATP-binding</keyword>
<evidence type="ECO:0000256" key="11">
    <source>
        <dbReference type="SAM" id="Phobius"/>
    </source>
</evidence>
<keyword evidence="8" id="KW-1278">Translocase</keyword>
<dbReference type="Pfam" id="PF00122">
    <property type="entry name" value="E1-E2_ATPase"/>
    <property type="match status" value="1"/>
</dbReference>
<keyword evidence="14" id="KW-1185">Reference proteome</keyword>
<dbReference type="GO" id="GO:0055070">
    <property type="term" value="P:copper ion homeostasis"/>
    <property type="evidence" value="ECO:0007669"/>
    <property type="project" value="TreeGrafter"/>
</dbReference>
<dbReference type="PANTHER" id="PTHR43520">
    <property type="entry name" value="ATP7, ISOFORM B"/>
    <property type="match status" value="1"/>
</dbReference>
<dbReference type="SUPFAM" id="SSF81665">
    <property type="entry name" value="Calcium ATPase, transmembrane domain M"/>
    <property type="match status" value="1"/>
</dbReference>
<comment type="subcellular location">
    <subcellularLocation>
        <location evidence="1">Cell membrane</location>
        <topology evidence="1">Multi-pass membrane protein</topology>
    </subcellularLocation>
</comment>
<accession>A0A0U1NJ91</accession>
<dbReference type="FunFam" id="2.70.150.10:FF:000020">
    <property type="entry name" value="Copper-exporting P-type ATPase A"/>
    <property type="match status" value="1"/>
</dbReference>
<dbReference type="InterPro" id="IPR008250">
    <property type="entry name" value="ATPase_P-typ_transduc_dom_A_sf"/>
</dbReference>
<dbReference type="GO" id="GO:0043682">
    <property type="term" value="F:P-type divalent copper transporter activity"/>
    <property type="evidence" value="ECO:0007669"/>
    <property type="project" value="TreeGrafter"/>
</dbReference>
<dbReference type="EMBL" id="CVQV01000004">
    <property type="protein sequence ID" value="CRK74790.1"/>
    <property type="molecule type" value="Genomic_DNA"/>
</dbReference>
<dbReference type="STRING" id="282199.GCA_001049735_00827"/>
<evidence type="ECO:0000259" key="12">
    <source>
        <dbReference type="Pfam" id="PF00122"/>
    </source>
</evidence>
<dbReference type="PRINTS" id="PR00943">
    <property type="entry name" value="CUATPASE"/>
</dbReference>
<keyword evidence="13" id="KW-0378">Hydrolase</keyword>
<organism evidence="13 14">
    <name type="scientific">Nereida ignava</name>
    <dbReference type="NCBI Taxonomy" id="282199"/>
    <lineage>
        <taxon>Bacteria</taxon>
        <taxon>Pseudomonadati</taxon>
        <taxon>Pseudomonadota</taxon>
        <taxon>Alphaproteobacteria</taxon>
        <taxon>Rhodobacterales</taxon>
        <taxon>Roseobacteraceae</taxon>
        <taxon>Nereida</taxon>
    </lineage>
</organism>
<proteinExistence type="inferred from homology"/>
<dbReference type="InterPro" id="IPR059000">
    <property type="entry name" value="ATPase_P-type_domA"/>
</dbReference>
<gene>
    <name evidence="13" type="primary">silP</name>
    <name evidence="13" type="ORF">NIG5292_00827</name>
</gene>
<comment type="similarity">
    <text evidence="2">Belongs to the cation transport ATPase (P-type) (TC 3.A.3) family. Type IB subfamily.</text>
</comment>
<reference evidence="13 14" key="1">
    <citation type="submission" date="2015-04" db="EMBL/GenBank/DDBJ databases">
        <authorList>
            <person name="Syromyatnikov M.Y."/>
            <person name="Popov V.N."/>
        </authorList>
    </citation>
    <scope>NUCLEOTIDE SEQUENCE [LARGE SCALE GENOMIC DNA]</scope>
    <source>
        <strain evidence="13 14">CECT 5292</strain>
    </source>
</reference>
<keyword evidence="4 11" id="KW-0812">Transmembrane</keyword>
<evidence type="ECO:0000256" key="3">
    <source>
        <dbReference type="ARBA" id="ARBA00022475"/>
    </source>
</evidence>
<feature type="transmembrane region" description="Helical" evidence="11">
    <location>
        <begin position="170"/>
        <end position="192"/>
    </location>
</feature>